<dbReference type="Pfam" id="PF15882">
    <property type="entry name" value="DUF4735"/>
    <property type="match status" value="2"/>
</dbReference>
<feature type="compositionally biased region" description="Low complexity" evidence="1">
    <location>
        <begin position="487"/>
        <end position="498"/>
    </location>
</feature>
<evidence type="ECO:0000256" key="2">
    <source>
        <dbReference type="SAM" id="SignalP"/>
    </source>
</evidence>
<comment type="caution">
    <text evidence="3">The sequence shown here is derived from an EMBL/GenBank/DDBJ whole genome shotgun (WGS) entry which is preliminary data.</text>
</comment>
<evidence type="ECO:0000256" key="1">
    <source>
        <dbReference type="SAM" id="MobiDB-lite"/>
    </source>
</evidence>
<name>A0ABQ0FL53_APOSI</name>
<keyword evidence="2" id="KW-0732">Signal</keyword>
<accession>A0ABQ0FL53</accession>
<gene>
    <name evidence="3" type="ORF">APTSU1_001521600</name>
</gene>
<dbReference type="PANTHER" id="PTHR33539:SF1">
    <property type="entry name" value="UPF0764 PROTEIN C16ORF89"/>
    <property type="match status" value="1"/>
</dbReference>
<proteinExistence type="predicted"/>
<feature type="signal peptide" evidence="2">
    <location>
        <begin position="1"/>
        <end position="19"/>
    </location>
</feature>
<feature type="chain" id="PRO_5045200103" evidence="2">
    <location>
        <begin position="20"/>
        <end position="525"/>
    </location>
</feature>
<reference evidence="3 4" key="1">
    <citation type="submission" date="2024-08" db="EMBL/GenBank/DDBJ databases">
        <title>The draft genome of Apodemus speciosus.</title>
        <authorList>
            <person name="Nabeshima K."/>
            <person name="Suzuki S."/>
            <person name="Onuma M."/>
        </authorList>
    </citation>
    <scope>NUCLEOTIDE SEQUENCE [LARGE SCALE GENOMIC DNA]</scope>
    <source>
        <strain evidence="3">IB14-021</strain>
    </source>
</reference>
<organism evidence="3 4">
    <name type="scientific">Apodemus speciosus</name>
    <name type="common">Large Japanese field mouse</name>
    <dbReference type="NCBI Taxonomy" id="105296"/>
    <lineage>
        <taxon>Eukaryota</taxon>
        <taxon>Metazoa</taxon>
        <taxon>Chordata</taxon>
        <taxon>Craniata</taxon>
        <taxon>Vertebrata</taxon>
        <taxon>Euteleostomi</taxon>
        <taxon>Mammalia</taxon>
        <taxon>Eutheria</taxon>
        <taxon>Euarchontoglires</taxon>
        <taxon>Glires</taxon>
        <taxon>Rodentia</taxon>
        <taxon>Myomorpha</taxon>
        <taxon>Muroidea</taxon>
        <taxon>Muridae</taxon>
        <taxon>Murinae</taxon>
        <taxon>Apodemus</taxon>
    </lineage>
</organism>
<sequence length="525" mass="58265">MARIRLLLLLLALPPQSSSRPWSDTAQGTMAGLILTALEKATLFLEDRLPTINLDGAVGFQVVEGPWLSGNSVDQADLDLSASASASQELRLKQLRGVQEKWAHKPSLQPLSLRAERLANTLSALLQKSIFYLKQSDPTYLRVVVWMVSAPSTDSLHRRSRVLMNRLLPLYQPPQKPLTGHHKNYTFQPSIQPGFWKLPHTWTRTDASLVYPWLEPVDSFSEESSDACLVQLLGTGTDSSQPCRLSNFCRTLMTKAGCSGYSLSHQLLFFLWARMHAVVTLCGHTAQQHLDLPSESSGKSQGCTEGLFLQSQYYMDIFCANMMDLNHRAEAIGYAYPTRDLFMENTTVVCPPSPSRTGGVLDRLISWPTDTTPIYPLAKILEINRKEPWSVMFCGMAGFSDFYKLRWLEAILSWQNPQAGCFGRPDTKGEPSDIPHQQGVLRRVRRREKLFADGCSCHNTATAVAALGGFLHILAEYHPDNGDAHPEYSPSSAEPYPSTQSPASNYQDGAASPGVQRIGRPLSVS</sequence>
<evidence type="ECO:0000313" key="4">
    <source>
        <dbReference type="Proteomes" id="UP001623349"/>
    </source>
</evidence>
<protein>
    <submittedName>
        <fullName evidence="3">UPF0764 protein C16orf89 homolog</fullName>
    </submittedName>
</protein>
<dbReference type="InterPro" id="IPR031751">
    <property type="entry name" value="DUF4735"/>
</dbReference>
<keyword evidence="4" id="KW-1185">Reference proteome</keyword>
<dbReference type="Proteomes" id="UP001623349">
    <property type="component" value="Unassembled WGS sequence"/>
</dbReference>
<dbReference type="EMBL" id="BAAFST010000016">
    <property type="protein sequence ID" value="GAB1299978.1"/>
    <property type="molecule type" value="Genomic_DNA"/>
</dbReference>
<feature type="region of interest" description="Disordered" evidence="1">
    <location>
        <begin position="482"/>
        <end position="525"/>
    </location>
</feature>
<evidence type="ECO:0000313" key="3">
    <source>
        <dbReference type="EMBL" id="GAB1299978.1"/>
    </source>
</evidence>
<dbReference type="PANTHER" id="PTHR33539">
    <property type="entry name" value="UPF0764 PROTEIN C16ORF89"/>
    <property type="match status" value="1"/>
</dbReference>